<dbReference type="EC" id="2.1.1.60" evidence="3"/>
<dbReference type="EMBL" id="GISG01009804">
    <property type="protein sequence ID" value="MBA4616046.1"/>
    <property type="molecule type" value="Transcribed_RNA"/>
</dbReference>
<evidence type="ECO:0000256" key="3">
    <source>
        <dbReference type="ARBA" id="ARBA00011914"/>
    </source>
</evidence>
<accession>A0A7C9CF16</accession>
<keyword evidence="8" id="KW-0539">Nucleus</keyword>
<dbReference type="GO" id="GO:0018025">
    <property type="term" value="F:calmodulin-lysine N-methyltransferase activity"/>
    <property type="evidence" value="ECO:0007669"/>
    <property type="project" value="UniProtKB-EC"/>
</dbReference>
<evidence type="ECO:0000256" key="6">
    <source>
        <dbReference type="ARBA" id="ARBA00022603"/>
    </source>
</evidence>
<evidence type="ECO:0000256" key="8">
    <source>
        <dbReference type="ARBA" id="ARBA00023242"/>
    </source>
</evidence>
<comment type="subcellular location">
    <subcellularLocation>
        <location evidence="2">Cytoplasm</location>
    </subcellularLocation>
    <subcellularLocation>
        <location evidence="1">Nucleus</location>
    </subcellularLocation>
</comment>
<evidence type="ECO:0000256" key="7">
    <source>
        <dbReference type="ARBA" id="ARBA00022679"/>
    </source>
</evidence>
<dbReference type="AlphaFoldDB" id="A0A7C9CF16"/>
<evidence type="ECO:0000256" key="2">
    <source>
        <dbReference type="ARBA" id="ARBA00004496"/>
    </source>
</evidence>
<dbReference type="PANTHER" id="PTHR13539">
    <property type="entry name" value="CALMODULIN-LYSINE N-METHYLTRANSFERASE"/>
    <property type="match status" value="1"/>
</dbReference>
<proteinExistence type="predicted"/>
<evidence type="ECO:0000313" key="9">
    <source>
        <dbReference type="EMBL" id="MBA4616046.1"/>
    </source>
</evidence>
<reference evidence="9" key="1">
    <citation type="journal article" date="2013" name="J. Plant Res.">
        <title>Effect of fungi and light on seed germination of three Opuntia species from semiarid lands of central Mexico.</title>
        <authorList>
            <person name="Delgado-Sanchez P."/>
            <person name="Jimenez-Bremont J.F."/>
            <person name="Guerrero-Gonzalez Mde L."/>
            <person name="Flores J."/>
        </authorList>
    </citation>
    <scope>NUCLEOTIDE SEQUENCE</scope>
    <source>
        <tissue evidence="9">Cladode</tissue>
    </source>
</reference>
<dbReference type="PANTHER" id="PTHR13539:SF3">
    <property type="entry name" value="CALMODULIN-LYSINE N-METHYLTRANSFERASE"/>
    <property type="match status" value="1"/>
</dbReference>
<dbReference type="Gene3D" id="3.40.50.150">
    <property type="entry name" value="Vaccinia Virus protein VP39"/>
    <property type="match status" value="1"/>
</dbReference>
<dbReference type="GO" id="GO:0032259">
    <property type="term" value="P:methylation"/>
    <property type="evidence" value="ECO:0007669"/>
    <property type="project" value="UniProtKB-KW"/>
</dbReference>
<keyword evidence="6 9" id="KW-0489">Methyltransferase</keyword>
<dbReference type="InterPro" id="IPR019410">
    <property type="entry name" value="Methyltransf_16"/>
</dbReference>
<evidence type="ECO:0000256" key="1">
    <source>
        <dbReference type="ARBA" id="ARBA00004123"/>
    </source>
</evidence>
<dbReference type="GO" id="GO:0005737">
    <property type="term" value="C:cytoplasm"/>
    <property type="evidence" value="ECO:0007669"/>
    <property type="project" value="UniProtKB-SubCell"/>
</dbReference>
<keyword evidence="5" id="KW-0963">Cytoplasm</keyword>
<dbReference type="SUPFAM" id="SSF53335">
    <property type="entry name" value="S-adenosyl-L-methionine-dependent methyltransferases"/>
    <property type="match status" value="1"/>
</dbReference>
<dbReference type="GO" id="GO:0005634">
    <property type="term" value="C:nucleus"/>
    <property type="evidence" value="ECO:0007669"/>
    <property type="project" value="UniProtKB-SubCell"/>
</dbReference>
<dbReference type="InterPro" id="IPR025800">
    <property type="entry name" value="CaM-Lys-N-MeTrfase"/>
</dbReference>
<evidence type="ECO:0000256" key="4">
    <source>
        <dbReference type="ARBA" id="ARBA00020594"/>
    </source>
</evidence>
<dbReference type="Pfam" id="PF10294">
    <property type="entry name" value="Methyltransf_16"/>
    <property type="match status" value="1"/>
</dbReference>
<reference evidence="9" key="2">
    <citation type="submission" date="2020-07" db="EMBL/GenBank/DDBJ databases">
        <authorList>
            <person name="Vera ALvarez R."/>
            <person name="Arias-Moreno D.M."/>
            <person name="Jimenez-Jacinto V."/>
            <person name="Jimenez-Bremont J.F."/>
            <person name="Swaminathan K."/>
            <person name="Moose S.P."/>
            <person name="Guerrero-Gonzalez M.L."/>
            <person name="Marino-Ramirez L."/>
            <person name="Landsman D."/>
            <person name="Rodriguez-Kessler M."/>
            <person name="Delgado-Sanchez P."/>
        </authorList>
    </citation>
    <scope>NUCLEOTIDE SEQUENCE</scope>
    <source>
        <tissue evidence="9">Cladode</tissue>
    </source>
</reference>
<sequence length="328" mass="37370">MEEQGEAAQPVPNPRPSSLRWRILRRALLRSRRSDEQLEAMMSKVSRKAKQGFNLIPCQLMDLAHHHDQVEVDSDSCSNSSISRGLSGACFRYSLPAENSPHLLLFQRRDSCTNINDFEICNKYDIDNTGLVCPWPSEEILSYYCLLHADMFRFKRIIELGAGYGMAGLVIATVSEASEVVISDGNPQVFDYIQQSISANSEAFGNTIVKPMLLHWNEEESAKLSHMFDFVVASDCTFFKQFHKGLVRTVNFLLKGSAPSEAIFFSPKRGDSLDKFLEEVKESGLHFSISEKYDDRIWKRHQELSKGDESWPNYDADHCYPLLIKISR</sequence>
<dbReference type="InterPro" id="IPR029063">
    <property type="entry name" value="SAM-dependent_MTases_sf"/>
</dbReference>
<evidence type="ECO:0000256" key="5">
    <source>
        <dbReference type="ARBA" id="ARBA00022490"/>
    </source>
</evidence>
<organism evidence="9">
    <name type="scientific">Opuntia streptacantha</name>
    <name type="common">Prickly pear cactus</name>
    <name type="synonym">Opuntia cardona</name>
    <dbReference type="NCBI Taxonomy" id="393608"/>
    <lineage>
        <taxon>Eukaryota</taxon>
        <taxon>Viridiplantae</taxon>
        <taxon>Streptophyta</taxon>
        <taxon>Embryophyta</taxon>
        <taxon>Tracheophyta</taxon>
        <taxon>Spermatophyta</taxon>
        <taxon>Magnoliopsida</taxon>
        <taxon>eudicotyledons</taxon>
        <taxon>Gunneridae</taxon>
        <taxon>Pentapetalae</taxon>
        <taxon>Caryophyllales</taxon>
        <taxon>Cactineae</taxon>
        <taxon>Cactaceae</taxon>
        <taxon>Opuntioideae</taxon>
        <taxon>Opuntia</taxon>
    </lineage>
</organism>
<name>A0A7C9CF16_OPUST</name>
<protein>
    <recommendedName>
        <fullName evidence="4">Calmodulin-lysine N-methyltransferase</fullName>
        <ecNumber evidence="3">2.1.1.60</ecNumber>
    </recommendedName>
</protein>
<keyword evidence="7 9" id="KW-0808">Transferase</keyword>